<dbReference type="InterPro" id="IPR002347">
    <property type="entry name" value="SDR_fam"/>
</dbReference>
<organism evidence="3 4">
    <name type="scientific">Microbacterium rhizosphaerae</name>
    <dbReference type="NCBI Taxonomy" id="1678237"/>
    <lineage>
        <taxon>Bacteria</taxon>
        <taxon>Bacillati</taxon>
        <taxon>Actinomycetota</taxon>
        <taxon>Actinomycetes</taxon>
        <taxon>Micrococcales</taxon>
        <taxon>Microbacteriaceae</taxon>
        <taxon>Microbacterium</taxon>
    </lineage>
</organism>
<protein>
    <submittedName>
        <fullName evidence="3">SDR family NAD(P)-dependent oxidoreductase</fullName>
    </submittedName>
</protein>
<name>A0ABZ0SL98_9MICO</name>
<dbReference type="Pfam" id="PF00106">
    <property type="entry name" value="adh_short"/>
    <property type="match status" value="1"/>
</dbReference>
<dbReference type="PANTHER" id="PTHR24320">
    <property type="entry name" value="RETINOL DEHYDROGENASE"/>
    <property type="match status" value="1"/>
</dbReference>
<dbReference type="InterPro" id="IPR036291">
    <property type="entry name" value="NAD(P)-bd_dom_sf"/>
</dbReference>
<keyword evidence="4" id="KW-1185">Reference proteome</keyword>
<accession>A0ABZ0SL98</accession>
<dbReference type="EMBL" id="CP139368">
    <property type="protein sequence ID" value="WPR88970.1"/>
    <property type="molecule type" value="Genomic_DNA"/>
</dbReference>
<dbReference type="Gene3D" id="3.40.50.720">
    <property type="entry name" value="NAD(P)-binding Rossmann-like Domain"/>
    <property type="match status" value="1"/>
</dbReference>
<evidence type="ECO:0000313" key="3">
    <source>
        <dbReference type="EMBL" id="WPR88970.1"/>
    </source>
</evidence>
<dbReference type="PROSITE" id="PS00061">
    <property type="entry name" value="ADH_SHORT"/>
    <property type="match status" value="1"/>
</dbReference>
<dbReference type="SUPFAM" id="SSF51735">
    <property type="entry name" value="NAD(P)-binding Rossmann-fold domains"/>
    <property type="match status" value="1"/>
</dbReference>
<keyword evidence="2" id="KW-0560">Oxidoreductase</keyword>
<proteinExistence type="inferred from homology"/>
<evidence type="ECO:0000256" key="1">
    <source>
        <dbReference type="ARBA" id="ARBA00006484"/>
    </source>
</evidence>
<sequence length="302" mass="31565">MPDLTGRSVLVTGASSGVGLEIARALAAAGARVILPVRDRGRGERAIAAIREAAPDAALTLRDLDLARLDSVRALATTLLADAVLLDLYVMNAGIIMLGDPVRHLSPDGFELHFATNFLGHFALTLGILPLLGGARIVSQSSGIVGFRDIDWTDVQVERRYGALKAYGSSKVALGLFAMELARTGIDVQLSHPRIAPDTGIAGTVRQRHTGGVMHRLATRLGNTPAEAAEPALLAATTVSPASTPTLFGPAGFGHVGGRAAPQKMFRHLLDPDGGRRIWAVGEALSKMSAQRGIGRAVGDEA</sequence>
<dbReference type="RefSeq" id="WP_320941687.1">
    <property type="nucleotide sequence ID" value="NZ_BAABEU010000008.1"/>
</dbReference>
<evidence type="ECO:0000313" key="4">
    <source>
        <dbReference type="Proteomes" id="UP001323798"/>
    </source>
</evidence>
<reference evidence="3 4" key="1">
    <citation type="submission" date="2023-11" db="EMBL/GenBank/DDBJ databases">
        <title>Genome sequence of Microbacterium rhizosphaerae KACC 19337.</title>
        <authorList>
            <person name="Choi H."/>
            <person name="Kim S."/>
            <person name="Kim Y."/>
            <person name="Kwon S.-W."/>
            <person name="Heo J."/>
        </authorList>
    </citation>
    <scope>NUCLEOTIDE SEQUENCE [LARGE SCALE GENOMIC DNA]</scope>
    <source>
        <strain evidence="3 4">KACC 19337</strain>
    </source>
</reference>
<comment type="similarity">
    <text evidence="1">Belongs to the short-chain dehydrogenases/reductases (SDR) family.</text>
</comment>
<evidence type="ECO:0000256" key="2">
    <source>
        <dbReference type="ARBA" id="ARBA00023002"/>
    </source>
</evidence>
<dbReference type="InterPro" id="IPR020904">
    <property type="entry name" value="Sc_DH/Rdtase_CS"/>
</dbReference>
<dbReference type="PANTHER" id="PTHR24320:SF148">
    <property type="entry name" value="NAD(P)-BINDING ROSSMANN-FOLD SUPERFAMILY PROTEIN"/>
    <property type="match status" value="1"/>
</dbReference>
<gene>
    <name evidence="3" type="ORF">SM116_14550</name>
</gene>
<dbReference type="PRINTS" id="PR00081">
    <property type="entry name" value="GDHRDH"/>
</dbReference>
<dbReference type="Proteomes" id="UP001323798">
    <property type="component" value="Chromosome"/>
</dbReference>